<dbReference type="OrthoDB" id="1600564at2759"/>
<reference evidence="6" key="2">
    <citation type="submission" date="2020-08" db="EMBL/GenBank/DDBJ databases">
        <title>Plant Genome Project.</title>
        <authorList>
            <person name="Zhang R.-G."/>
        </authorList>
    </citation>
    <scope>NUCLEOTIDE SEQUENCE</scope>
    <source>
        <strain evidence="6">Huo1</strain>
        <tissue evidence="6">Leaf</tissue>
    </source>
</reference>
<evidence type="ECO:0000256" key="1">
    <source>
        <dbReference type="ARBA" id="ARBA00008668"/>
    </source>
</evidence>
<evidence type="ECO:0000313" key="6">
    <source>
        <dbReference type="EMBL" id="KAG6410203.1"/>
    </source>
</evidence>
<gene>
    <name evidence="6" type="ORF">SASPL_128256</name>
</gene>
<dbReference type="AlphaFoldDB" id="A0A8X8ZMM7"/>
<dbReference type="SUPFAM" id="SSF52266">
    <property type="entry name" value="SGNH hydrolase"/>
    <property type="match status" value="1"/>
</dbReference>
<comment type="caution">
    <text evidence="6">The sequence shown here is derived from an EMBL/GenBank/DDBJ whole genome shotgun (WGS) entry which is preliminary data.</text>
</comment>
<proteinExistence type="inferred from homology"/>
<protein>
    <recommendedName>
        <fullName evidence="8">Alpha-L-fucosidase</fullName>
    </recommendedName>
</protein>
<evidence type="ECO:0000256" key="4">
    <source>
        <dbReference type="ARBA" id="ARBA00023180"/>
    </source>
</evidence>
<dbReference type="InterPro" id="IPR001087">
    <property type="entry name" value="GDSL"/>
</dbReference>
<evidence type="ECO:0000256" key="5">
    <source>
        <dbReference type="SAM" id="SignalP"/>
    </source>
</evidence>
<dbReference type="CDD" id="cd01837">
    <property type="entry name" value="SGNH_plant_lipase_like"/>
    <property type="match status" value="1"/>
</dbReference>
<evidence type="ECO:0008006" key="8">
    <source>
        <dbReference type="Google" id="ProtNLM"/>
    </source>
</evidence>
<keyword evidence="3" id="KW-0378">Hydrolase</keyword>
<feature type="signal peptide" evidence="5">
    <location>
        <begin position="1"/>
        <end position="25"/>
    </location>
</feature>
<reference evidence="6" key="1">
    <citation type="submission" date="2018-01" db="EMBL/GenBank/DDBJ databases">
        <authorList>
            <person name="Mao J.F."/>
        </authorList>
    </citation>
    <scope>NUCLEOTIDE SEQUENCE</scope>
    <source>
        <strain evidence="6">Huo1</strain>
        <tissue evidence="6">Leaf</tissue>
    </source>
</reference>
<name>A0A8X8ZMM7_SALSN</name>
<dbReference type="InterPro" id="IPR035669">
    <property type="entry name" value="SGNH_plant_lipase-like"/>
</dbReference>
<dbReference type="GO" id="GO:0016788">
    <property type="term" value="F:hydrolase activity, acting on ester bonds"/>
    <property type="evidence" value="ECO:0007669"/>
    <property type="project" value="InterPro"/>
</dbReference>
<evidence type="ECO:0000256" key="3">
    <source>
        <dbReference type="ARBA" id="ARBA00022801"/>
    </source>
</evidence>
<dbReference type="PANTHER" id="PTHR22835:SF669">
    <property type="entry name" value="ALPHA-L-FUCOSIDASE"/>
    <property type="match status" value="1"/>
</dbReference>
<comment type="similarity">
    <text evidence="1">Belongs to the 'GDSL' lipolytic enzyme family.</text>
</comment>
<organism evidence="6">
    <name type="scientific">Salvia splendens</name>
    <name type="common">Scarlet sage</name>
    <dbReference type="NCBI Taxonomy" id="180675"/>
    <lineage>
        <taxon>Eukaryota</taxon>
        <taxon>Viridiplantae</taxon>
        <taxon>Streptophyta</taxon>
        <taxon>Embryophyta</taxon>
        <taxon>Tracheophyta</taxon>
        <taxon>Spermatophyta</taxon>
        <taxon>Magnoliopsida</taxon>
        <taxon>eudicotyledons</taxon>
        <taxon>Gunneridae</taxon>
        <taxon>Pentapetalae</taxon>
        <taxon>asterids</taxon>
        <taxon>lamiids</taxon>
        <taxon>Lamiales</taxon>
        <taxon>Lamiaceae</taxon>
        <taxon>Nepetoideae</taxon>
        <taxon>Mentheae</taxon>
        <taxon>Salviinae</taxon>
        <taxon>Salvia</taxon>
        <taxon>Salvia subgen. Calosphace</taxon>
        <taxon>core Calosphace</taxon>
    </lineage>
</organism>
<sequence length="383" mass="42239">MVSGGNSMKLMCLVLMVVYFLSTKGNEITPCNYIAIYNFGDSNSDTGGIAAAFYPPGPPSGITYFHRPAGRASDGRLIIDFIAEELGIPYLSPYLDSIGSNYKHGANFATGGATIQRPNESWTANGISPFSLDIQIEHFTQFRDRSAYAYNQAKDEFIKQRLPKPDEDISKALFTLDIGQNDIAFGIRTMSLEIQLEALPKIVSQFITQVKGLYVRGARTFWIHNTGPIGCLPAATSKVKDPEPGYLDEIGCVKYQNEICMQFNKQLKDEIVKLRAELADAAVVYVDMYAAKYNLISQVNNQGFGKPFDVCCGYHGIGYDVWCGNRGNVDGREVYADSCRNVSSVISWDGVHYTEAANQWIVNRILTGNLSDPMTAASTACHK</sequence>
<keyword evidence="4" id="KW-0325">Glycoprotein</keyword>
<evidence type="ECO:0000313" key="7">
    <source>
        <dbReference type="Proteomes" id="UP000298416"/>
    </source>
</evidence>
<evidence type="ECO:0000256" key="2">
    <source>
        <dbReference type="ARBA" id="ARBA00022729"/>
    </source>
</evidence>
<dbReference type="Pfam" id="PF00657">
    <property type="entry name" value="Lipase_GDSL"/>
    <property type="match status" value="1"/>
</dbReference>
<accession>A0A8X8ZMM7</accession>
<dbReference type="InterPro" id="IPR036514">
    <property type="entry name" value="SGNH_hydro_sf"/>
</dbReference>
<keyword evidence="2 5" id="KW-0732">Signal</keyword>
<dbReference type="PANTHER" id="PTHR22835">
    <property type="entry name" value="ZINC FINGER FYVE DOMAIN CONTAINING PROTEIN"/>
    <property type="match status" value="1"/>
</dbReference>
<dbReference type="EMBL" id="PNBA02000010">
    <property type="protein sequence ID" value="KAG6410203.1"/>
    <property type="molecule type" value="Genomic_DNA"/>
</dbReference>
<dbReference type="Proteomes" id="UP000298416">
    <property type="component" value="Unassembled WGS sequence"/>
</dbReference>
<dbReference type="Gene3D" id="3.40.50.1110">
    <property type="entry name" value="SGNH hydrolase"/>
    <property type="match status" value="1"/>
</dbReference>
<keyword evidence="7" id="KW-1185">Reference proteome</keyword>
<feature type="chain" id="PRO_5036469405" description="Alpha-L-fucosidase" evidence="5">
    <location>
        <begin position="26"/>
        <end position="383"/>
    </location>
</feature>